<name>A0A1C3W766_9HYPH</name>
<dbReference type="AlphaFoldDB" id="A0A1C3W766"/>
<dbReference type="InterPro" id="IPR006442">
    <property type="entry name" value="Antitoxin_Phd/YefM"/>
</dbReference>
<comment type="function">
    <text evidence="2">Antitoxin component of a type II toxin-antitoxin (TA) system.</text>
</comment>
<dbReference type="Pfam" id="PF02604">
    <property type="entry name" value="PhdYeFM_antitox"/>
    <property type="match status" value="1"/>
</dbReference>
<dbReference type="Gene3D" id="3.40.1620.10">
    <property type="entry name" value="YefM-like domain"/>
    <property type="match status" value="1"/>
</dbReference>
<proteinExistence type="inferred from homology"/>
<comment type="similarity">
    <text evidence="1 2">Belongs to the phD/YefM antitoxin family.</text>
</comment>
<organism evidence="3 4">
    <name type="scientific">Rhizobium lusitanum</name>
    <dbReference type="NCBI Taxonomy" id="293958"/>
    <lineage>
        <taxon>Bacteria</taxon>
        <taxon>Pseudomonadati</taxon>
        <taxon>Pseudomonadota</taxon>
        <taxon>Alphaproteobacteria</taxon>
        <taxon>Hyphomicrobiales</taxon>
        <taxon>Rhizobiaceae</taxon>
        <taxon>Rhizobium/Agrobacterium group</taxon>
        <taxon>Rhizobium</taxon>
    </lineage>
</organism>
<evidence type="ECO:0000256" key="1">
    <source>
        <dbReference type="ARBA" id="ARBA00009981"/>
    </source>
</evidence>
<dbReference type="PANTHER" id="PTHR35377:SF7">
    <property type="entry name" value="SSL1004 PROTEIN"/>
    <property type="match status" value="1"/>
</dbReference>
<evidence type="ECO:0000256" key="2">
    <source>
        <dbReference type="RuleBase" id="RU362080"/>
    </source>
</evidence>
<accession>A0A1C3W766</accession>
<dbReference type="Proteomes" id="UP000199205">
    <property type="component" value="Unassembled WGS sequence"/>
</dbReference>
<evidence type="ECO:0000313" key="3">
    <source>
        <dbReference type="EMBL" id="SCB36037.1"/>
    </source>
</evidence>
<reference evidence="3 4" key="1">
    <citation type="submission" date="2016-08" db="EMBL/GenBank/DDBJ databases">
        <authorList>
            <person name="Seilhamer J.J."/>
        </authorList>
    </citation>
    <scope>NUCLEOTIDE SEQUENCE [LARGE SCALE GENOMIC DNA]</scope>
    <source>
        <strain evidence="3 4">P1-7</strain>
    </source>
</reference>
<dbReference type="SUPFAM" id="SSF143120">
    <property type="entry name" value="YefM-like"/>
    <property type="match status" value="1"/>
</dbReference>
<dbReference type="NCBIfam" id="TIGR01552">
    <property type="entry name" value="phd_fam"/>
    <property type="match status" value="1"/>
</dbReference>
<dbReference type="EMBL" id="FMAF01000009">
    <property type="protein sequence ID" value="SCB36037.1"/>
    <property type="molecule type" value="Genomic_DNA"/>
</dbReference>
<dbReference type="PANTHER" id="PTHR35377">
    <property type="entry name" value="ANTITOXIN VAPB49-RELATED-RELATED"/>
    <property type="match status" value="1"/>
</dbReference>
<dbReference type="InterPro" id="IPR051416">
    <property type="entry name" value="phD-YefM_TA_antitoxins"/>
</dbReference>
<dbReference type="InterPro" id="IPR036165">
    <property type="entry name" value="YefM-like_sf"/>
</dbReference>
<evidence type="ECO:0000313" key="4">
    <source>
        <dbReference type="Proteomes" id="UP000199205"/>
    </source>
</evidence>
<protein>
    <recommendedName>
        <fullName evidence="2">Antitoxin</fullName>
    </recommendedName>
</protein>
<gene>
    <name evidence="3" type="ORF">GA0061101_1095</name>
</gene>
<sequence length="120" mass="13624">MVIWLVLDQLTETAIRSGRMLRVVQITVCSTRNTNFGAFIMTVTVKVAEAKTHLSELLAKVEAGEEVIISRGNTPVARLSRIRRDNDVDALIAEIKAQRAGRQVTTQDEIREWRDEGRRY</sequence>